<name>A0A0L7KWH6_OPEBR</name>
<evidence type="ECO:0000259" key="4">
    <source>
        <dbReference type="PROSITE" id="PS50853"/>
    </source>
</evidence>
<dbReference type="SMART" id="SM00409">
    <property type="entry name" value="IG"/>
    <property type="match status" value="4"/>
</dbReference>
<dbReference type="PROSITE" id="PS50835">
    <property type="entry name" value="IG_LIKE"/>
    <property type="match status" value="3"/>
</dbReference>
<feature type="domain" description="Ig-like" evidence="3">
    <location>
        <begin position="273"/>
        <end position="363"/>
    </location>
</feature>
<dbReference type="SMART" id="SM00408">
    <property type="entry name" value="IGc2"/>
    <property type="match status" value="4"/>
</dbReference>
<feature type="domain" description="Ig-like" evidence="3">
    <location>
        <begin position="368"/>
        <end position="459"/>
    </location>
</feature>
<dbReference type="InterPro" id="IPR036116">
    <property type="entry name" value="FN3_sf"/>
</dbReference>
<dbReference type="PROSITE" id="PS50853">
    <property type="entry name" value="FN3"/>
    <property type="match status" value="1"/>
</dbReference>
<dbReference type="Pfam" id="PF00041">
    <property type="entry name" value="fn3"/>
    <property type="match status" value="1"/>
</dbReference>
<dbReference type="InterPro" id="IPR003599">
    <property type="entry name" value="Ig_sub"/>
</dbReference>
<dbReference type="SMART" id="SM00060">
    <property type="entry name" value="FN3"/>
    <property type="match status" value="1"/>
</dbReference>
<evidence type="ECO:0000259" key="3">
    <source>
        <dbReference type="PROSITE" id="PS50835"/>
    </source>
</evidence>
<evidence type="ECO:0000256" key="1">
    <source>
        <dbReference type="ARBA" id="ARBA00022737"/>
    </source>
</evidence>
<dbReference type="STRING" id="104452.A0A0L7KWH6"/>
<dbReference type="AlphaFoldDB" id="A0A0L7KWH6"/>
<feature type="domain" description="Ig-like" evidence="3">
    <location>
        <begin position="156"/>
        <end position="246"/>
    </location>
</feature>
<dbReference type="InterPro" id="IPR003961">
    <property type="entry name" value="FN3_dom"/>
</dbReference>
<feature type="domain" description="Fibronectin type-III" evidence="4">
    <location>
        <begin position="464"/>
        <end position="557"/>
    </location>
</feature>
<comment type="caution">
    <text evidence="5">The sequence shown here is derived from an EMBL/GenBank/DDBJ whole genome shotgun (WGS) entry which is preliminary data.</text>
</comment>
<dbReference type="CDD" id="cd00063">
    <property type="entry name" value="FN3"/>
    <property type="match status" value="1"/>
</dbReference>
<gene>
    <name evidence="5" type="ORF">OBRU01_19577</name>
</gene>
<dbReference type="Proteomes" id="UP000037510">
    <property type="component" value="Unassembled WGS sequence"/>
</dbReference>
<dbReference type="InterPro" id="IPR013098">
    <property type="entry name" value="Ig_I-set"/>
</dbReference>
<dbReference type="Pfam" id="PF13927">
    <property type="entry name" value="Ig_3"/>
    <property type="match status" value="2"/>
</dbReference>
<sequence>MALDDKLELARSVSYSSYCRFLDNTKGRPGTIVPVAIFVQPNMLCMRAYVKASARYVPPKVLLVGSALAAKRKGESIFSWYSAGGEAELSARVADRWGGRVRRLGHGRLGLGRGSINVSAVRETDAGLYRCRVTFPNRSPPARNNGTFYYLEVDGGNLIATPPMNVTVLEGARAEFECLPKSRESAVEWLREGMPLADSPELAGRSERADNGSLVIRSAASTDPGEYTCRVRDPAGLTQSASAFLDVQCECSSLASRMSPSRLTSSCSLSDAAKVVYAPKERHLPLGKPASLDCHFSANPPLTNLRWEKDGFLFDPYNVPGVFYSRNGSLLFNQVDESHEGQYSCTPYNVLGTGGASPRVRVRVMRPPALASRPLPLYVARLGATLTLPCALQSPAAQEDDAAPALLWTRKDGAELPAGRHSIDSGSLTIVDVASSDRGVYSCSASNDAATVAADTELLVENVPPRAPRTLHAAPASTAVHVSWQPGESGLEMDYIVWYRERSASEWRTMKILSRGVTEATVGGLRPATDYELRVLSQDAIGDGLFSKPIFVRTHGNRIGALTARIQIEM</sequence>
<evidence type="ECO:0000313" key="5">
    <source>
        <dbReference type="EMBL" id="KOB67593.1"/>
    </source>
</evidence>
<dbReference type="GO" id="GO:0009653">
    <property type="term" value="P:anatomical structure morphogenesis"/>
    <property type="evidence" value="ECO:0007669"/>
    <property type="project" value="UniProtKB-ARBA"/>
</dbReference>
<dbReference type="Pfam" id="PF07679">
    <property type="entry name" value="I-set"/>
    <property type="match status" value="1"/>
</dbReference>
<dbReference type="GO" id="GO:0098609">
    <property type="term" value="P:cell-cell adhesion"/>
    <property type="evidence" value="ECO:0007669"/>
    <property type="project" value="TreeGrafter"/>
</dbReference>
<dbReference type="InterPro" id="IPR007110">
    <property type="entry name" value="Ig-like_dom"/>
</dbReference>
<dbReference type="InterPro" id="IPR013783">
    <property type="entry name" value="Ig-like_fold"/>
</dbReference>
<dbReference type="PANTHER" id="PTHR44170">
    <property type="entry name" value="PROTEIN SIDEKICK"/>
    <property type="match status" value="1"/>
</dbReference>
<dbReference type="InterPro" id="IPR003598">
    <property type="entry name" value="Ig_sub2"/>
</dbReference>
<keyword evidence="6" id="KW-1185">Reference proteome</keyword>
<dbReference type="GO" id="GO:0030154">
    <property type="term" value="P:cell differentiation"/>
    <property type="evidence" value="ECO:0007669"/>
    <property type="project" value="UniProtKB-ARBA"/>
</dbReference>
<keyword evidence="1" id="KW-0677">Repeat</keyword>
<keyword evidence="2" id="KW-1015">Disulfide bond</keyword>
<dbReference type="EMBL" id="JTDY01004919">
    <property type="protein sequence ID" value="KOB67593.1"/>
    <property type="molecule type" value="Genomic_DNA"/>
</dbReference>
<evidence type="ECO:0000256" key="2">
    <source>
        <dbReference type="ARBA" id="ARBA00023157"/>
    </source>
</evidence>
<reference evidence="5 6" key="1">
    <citation type="journal article" date="2015" name="Genome Biol. Evol.">
        <title>The genome of winter moth (Operophtera brumata) provides a genomic perspective on sexual dimorphism and phenology.</title>
        <authorList>
            <person name="Derks M.F."/>
            <person name="Smit S."/>
            <person name="Salis L."/>
            <person name="Schijlen E."/>
            <person name="Bossers A."/>
            <person name="Mateman C."/>
            <person name="Pijl A.S."/>
            <person name="de Ridder D."/>
            <person name="Groenen M.A."/>
            <person name="Visser M.E."/>
            <person name="Megens H.J."/>
        </authorList>
    </citation>
    <scope>NUCLEOTIDE SEQUENCE [LARGE SCALE GENOMIC DNA]</scope>
    <source>
        <strain evidence="5">WM2013NL</strain>
        <tissue evidence="5">Head and thorax</tissue>
    </source>
</reference>
<dbReference type="SUPFAM" id="SSF48726">
    <property type="entry name" value="Immunoglobulin"/>
    <property type="match status" value="4"/>
</dbReference>
<proteinExistence type="predicted"/>
<evidence type="ECO:0000313" key="6">
    <source>
        <dbReference type="Proteomes" id="UP000037510"/>
    </source>
</evidence>
<accession>A0A0L7KWH6</accession>
<dbReference type="Gene3D" id="2.60.40.10">
    <property type="entry name" value="Immunoglobulins"/>
    <property type="match status" value="5"/>
</dbReference>
<organism evidence="5 6">
    <name type="scientific">Operophtera brumata</name>
    <name type="common">Winter moth</name>
    <name type="synonym">Phalaena brumata</name>
    <dbReference type="NCBI Taxonomy" id="104452"/>
    <lineage>
        <taxon>Eukaryota</taxon>
        <taxon>Metazoa</taxon>
        <taxon>Ecdysozoa</taxon>
        <taxon>Arthropoda</taxon>
        <taxon>Hexapoda</taxon>
        <taxon>Insecta</taxon>
        <taxon>Pterygota</taxon>
        <taxon>Neoptera</taxon>
        <taxon>Endopterygota</taxon>
        <taxon>Lepidoptera</taxon>
        <taxon>Glossata</taxon>
        <taxon>Ditrysia</taxon>
        <taxon>Geometroidea</taxon>
        <taxon>Geometridae</taxon>
        <taxon>Larentiinae</taxon>
        <taxon>Operophtera</taxon>
    </lineage>
</organism>
<dbReference type="SUPFAM" id="SSF49265">
    <property type="entry name" value="Fibronectin type III"/>
    <property type="match status" value="1"/>
</dbReference>
<dbReference type="InterPro" id="IPR036179">
    <property type="entry name" value="Ig-like_dom_sf"/>
</dbReference>
<protein>
    <submittedName>
        <fullName evidence="5">Protein turtle</fullName>
    </submittedName>
</protein>
<dbReference type="PANTHER" id="PTHR44170:SF56">
    <property type="entry name" value="FIBRONECTIN TYPE-III DOMAIN-CONTAINING PROTEIN"/>
    <property type="match status" value="1"/>
</dbReference>